<keyword evidence="1" id="KW-0812">Transmembrane</keyword>
<accession>E7RRL7</accession>
<proteinExistence type="predicted"/>
<dbReference type="HOGENOM" id="CLU_3294433_0_0_10"/>
<reference evidence="2" key="1">
    <citation type="submission" date="2011-01" db="EMBL/GenBank/DDBJ databases">
        <authorList>
            <person name="Muzny D."/>
            <person name="Qin X."/>
            <person name="Buhay C."/>
            <person name="Dugan-Rocha S."/>
            <person name="Ding Y."/>
            <person name="Chen G."/>
            <person name="Hawes A."/>
            <person name="Holder M."/>
            <person name="Jhangiani S."/>
            <person name="Johnson A."/>
            <person name="Khan Z."/>
            <person name="Li Z."/>
            <person name="Liu W."/>
            <person name="Liu X."/>
            <person name="Perez L."/>
            <person name="Shen H."/>
            <person name="Wang Q."/>
            <person name="Watt J."/>
            <person name="Xi L."/>
            <person name="Xin Y."/>
            <person name="Zhou J."/>
            <person name="Deng J."/>
            <person name="Jiang H."/>
            <person name="Liu Y."/>
            <person name="Qu J."/>
            <person name="Song X.-Z."/>
            <person name="Zhang L."/>
            <person name="Villasana D."/>
            <person name="Johnson A."/>
            <person name="Liu J."/>
            <person name="Liyanage D."/>
            <person name="Lorensuhewa L."/>
            <person name="Robinson T."/>
            <person name="Song A."/>
            <person name="Song B.-B."/>
            <person name="Dinh H."/>
            <person name="Thornton R."/>
            <person name="Coyle M."/>
            <person name="Francisco L."/>
            <person name="Jackson L."/>
            <person name="Javaid M."/>
            <person name="Korchina V."/>
            <person name="Kovar C."/>
            <person name="Mata R."/>
            <person name="Mathew T."/>
            <person name="Ngo R."/>
            <person name="Nguyen L."/>
            <person name="Nguyen N."/>
            <person name="Okwuonu G."/>
            <person name="Ongeri F."/>
            <person name="Pham C."/>
            <person name="Simmons D."/>
            <person name="Wilczek-Boney K."/>
            <person name="Hale W."/>
            <person name="Jakkamsetti A."/>
            <person name="Pham P."/>
            <person name="Ruth R."/>
            <person name="San Lucas F."/>
            <person name="Warren J."/>
            <person name="Zhang J."/>
            <person name="Zhao Z."/>
            <person name="Zhou C."/>
            <person name="Zhu D."/>
            <person name="Lee S."/>
            <person name="Bess C."/>
            <person name="Blankenburg K."/>
            <person name="Forbes L."/>
            <person name="Fu Q."/>
            <person name="Gubbala S."/>
            <person name="Hirani K."/>
            <person name="Jayaseelan J.C."/>
            <person name="Lara F."/>
            <person name="Munidasa M."/>
            <person name="Palculict T."/>
            <person name="Patil S."/>
            <person name="Pu L.-L."/>
            <person name="Saada N."/>
            <person name="Tang L."/>
            <person name="Weissenberger G."/>
            <person name="Zhu Y."/>
            <person name="Hemphill L."/>
            <person name="Shang Y."/>
            <person name="Youmans B."/>
            <person name="Ayvaz T."/>
            <person name="Ross M."/>
            <person name="Santibanez J."/>
            <person name="Aqrawi P."/>
            <person name="Gross S."/>
            <person name="Joshi V."/>
            <person name="Fowler G."/>
            <person name="Nazareth L."/>
            <person name="Reid J."/>
            <person name="Worley K."/>
            <person name="Petrosino J."/>
            <person name="Highlander S."/>
            <person name="Gibbs R."/>
        </authorList>
    </citation>
    <scope>NUCLEOTIDE SEQUENCE [LARGE SCALE GENOMIC DNA]</scope>
    <source>
        <strain evidence="2">ATCC 33269</strain>
    </source>
</reference>
<feature type="transmembrane region" description="Helical" evidence="1">
    <location>
        <begin position="6"/>
        <end position="25"/>
    </location>
</feature>
<gene>
    <name evidence="2" type="ORF">HMPREF0663_11818</name>
</gene>
<keyword evidence="1" id="KW-1133">Transmembrane helix</keyword>
<dbReference type="Proteomes" id="UP000005580">
    <property type="component" value="Unassembled WGS sequence"/>
</dbReference>
<dbReference type="AlphaFoldDB" id="E7RRL7"/>
<dbReference type="EMBL" id="AEPE02000005">
    <property type="protein sequence ID" value="EFZ36905.1"/>
    <property type="molecule type" value="Genomic_DNA"/>
</dbReference>
<evidence type="ECO:0000313" key="3">
    <source>
        <dbReference type="Proteomes" id="UP000005580"/>
    </source>
</evidence>
<keyword evidence="3" id="KW-1185">Reference proteome</keyword>
<organism evidence="2 3">
    <name type="scientific">Hoylesella oralis ATCC 33269</name>
    <dbReference type="NCBI Taxonomy" id="873533"/>
    <lineage>
        <taxon>Bacteria</taxon>
        <taxon>Pseudomonadati</taxon>
        <taxon>Bacteroidota</taxon>
        <taxon>Bacteroidia</taxon>
        <taxon>Bacteroidales</taxon>
        <taxon>Prevotellaceae</taxon>
        <taxon>Hoylesella</taxon>
    </lineage>
</organism>
<evidence type="ECO:0000256" key="1">
    <source>
        <dbReference type="SAM" id="Phobius"/>
    </source>
</evidence>
<comment type="caution">
    <text evidence="2">The sequence shown here is derived from an EMBL/GenBank/DDBJ whole genome shotgun (WGS) entry which is preliminary data.</text>
</comment>
<sequence>MEVNLLIILIWIILYVVLPLLFLNAELFKIMKTLYAYFFV</sequence>
<keyword evidence="1" id="KW-0472">Membrane</keyword>
<name>E7RRL7_9BACT</name>
<evidence type="ECO:0000313" key="2">
    <source>
        <dbReference type="EMBL" id="EFZ36905.1"/>
    </source>
</evidence>
<protein>
    <submittedName>
        <fullName evidence="2">Uncharacterized protein</fullName>
    </submittedName>
</protein>